<dbReference type="PANTHER" id="PTHR11208:SF125">
    <property type="entry name" value="KH DOMAIN-CONTAINING RNA-BINDING PROTEIN QKI"/>
    <property type="match status" value="1"/>
</dbReference>
<feature type="domain" description="K Homology" evidence="4">
    <location>
        <begin position="60"/>
        <end position="142"/>
    </location>
</feature>
<dbReference type="PROSITE" id="PS50084">
    <property type="entry name" value="KH_TYPE_1"/>
    <property type="match status" value="1"/>
</dbReference>
<evidence type="ECO:0000259" key="4">
    <source>
        <dbReference type="SMART" id="SM00322"/>
    </source>
</evidence>
<dbReference type="InterPro" id="IPR036612">
    <property type="entry name" value="KH_dom_type_1_sf"/>
</dbReference>
<dbReference type="GO" id="GO:0003729">
    <property type="term" value="F:mRNA binding"/>
    <property type="evidence" value="ECO:0007669"/>
    <property type="project" value="TreeGrafter"/>
</dbReference>
<dbReference type="SUPFAM" id="SSF54791">
    <property type="entry name" value="Eukaryotic type KH-domain (KH-domain type I)"/>
    <property type="match status" value="1"/>
</dbReference>
<dbReference type="InterPro" id="IPR004087">
    <property type="entry name" value="KH_dom"/>
</dbReference>
<evidence type="ECO:0000256" key="3">
    <source>
        <dbReference type="PROSITE-ProRule" id="PRU00117"/>
    </source>
</evidence>
<dbReference type="WBParaSite" id="jg17965">
    <property type="protein sequence ID" value="jg17965"/>
    <property type="gene ID" value="jg17965"/>
</dbReference>
<keyword evidence="5" id="KW-1185">Reference proteome</keyword>
<reference evidence="6" key="1">
    <citation type="submission" date="2022-11" db="UniProtKB">
        <authorList>
            <consortium name="WormBaseParasite"/>
        </authorList>
    </citation>
    <scope>IDENTIFICATION</scope>
</reference>
<dbReference type="AlphaFoldDB" id="A0A915DAU1"/>
<evidence type="ECO:0000313" key="5">
    <source>
        <dbReference type="Proteomes" id="UP000887574"/>
    </source>
</evidence>
<evidence type="ECO:0000256" key="1">
    <source>
        <dbReference type="ARBA" id="ARBA00022473"/>
    </source>
</evidence>
<dbReference type="InterPro" id="IPR045071">
    <property type="entry name" value="BBP-like"/>
</dbReference>
<dbReference type="InterPro" id="IPR032377">
    <property type="entry name" value="STAR_dimer"/>
</dbReference>
<accession>A0A915DAU1</accession>
<proteinExistence type="predicted"/>
<name>A0A915DAU1_9BILA</name>
<organism evidence="5 6">
    <name type="scientific">Ditylenchus dipsaci</name>
    <dbReference type="NCBI Taxonomy" id="166011"/>
    <lineage>
        <taxon>Eukaryota</taxon>
        <taxon>Metazoa</taxon>
        <taxon>Ecdysozoa</taxon>
        <taxon>Nematoda</taxon>
        <taxon>Chromadorea</taxon>
        <taxon>Rhabditida</taxon>
        <taxon>Tylenchina</taxon>
        <taxon>Tylenchomorpha</taxon>
        <taxon>Sphaerularioidea</taxon>
        <taxon>Anguinidae</taxon>
        <taxon>Anguininae</taxon>
        <taxon>Ditylenchus</taxon>
    </lineage>
</organism>
<dbReference type="GO" id="GO:0005634">
    <property type="term" value="C:nucleus"/>
    <property type="evidence" value="ECO:0007669"/>
    <property type="project" value="TreeGrafter"/>
</dbReference>
<dbReference type="PANTHER" id="PTHR11208">
    <property type="entry name" value="RNA-BINDING PROTEIN RELATED"/>
    <property type="match status" value="1"/>
</dbReference>
<protein>
    <submittedName>
        <fullName evidence="6">K Homology domain-containing protein</fullName>
    </submittedName>
</protein>
<dbReference type="SMART" id="SM00322">
    <property type="entry name" value="KH"/>
    <property type="match status" value="1"/>
</dbReference>
<evidence type="ECO:0000256" key="2">
    <source>
        <dbReference type="ARBA" id="ARBA00022884"/>
    </source>
</evidence>
<dbReference type="Pfam" id="PF16544">
    <property type="entry name" value="STAR_dimer"/>
    <property type="match status" value="1"/>
</dbReference>
<evidence type="ECO:0000313" key="6">
    <source>
        <dbReference type="WBParaSite" id="jg17965"/>
    </source>
</evidence>
<dbReference type="Gene3D" id="3.30.1370.10">
    <property type="entry name" value="K Homology domain, type 1"/>
    <property type="match status" value="1"/>
</dbReference>
<dbReference type="Proteomes" id="UP000887574">
    <property type="component" value="Unplaced"/>
</dbReference>
<keyword evidence="1" id="KW-0217">Developmental protein</keyword>
<dbReference type="GO" id="GO:0048024">
    <property type="term" value="P:regulation of mRNA splicing, via spliceosome"/>
    <property type="evidence" value="ECO:0007669"/>
    <property type="project" value="TreeGrafter"/>
</dbReference>
<keyword evidence="2 3" id="KW-0694">RNA-binding</keyword>
<dbReference type="Gene3D" id="1.20.5.4010">
    <property type="match status" value="1"/>
</dbReference>
<sequence length="184" mass="20843">MDYLADLLKEKQHLSLISNALPHAERLVDEEISRARSVAFKGELSCEDLLKLPDPKGEMVKLTEKVFLPIREHPGYNFVGRILGPRGMTAKQLEQETGCKIMIRGKGLCVTKSRRSSICEDTKERATIKLEQAVSQIKKLLILPTAQGIDELKRKQLMELSIINGTYRPPRLSIRCLLLHVSIR</sequence>
<dbReference type="InterPro" id="IPR055256">
    <property type="entry name" value="KH_1_KHDC4/BBP-like"/>
</dbReference>
<dbReference type="Pfam" id="PF22675">
    <property type="entry name" value="KH-I_KHDC4-BBP"/>
    <property type="match status" value="1"/>
</dbReference>